<dbReference type="GO" id="GO:0017148">
    <property type="term" value="P:negative regulation of translation"/>
    <property type="evidence" value="ECO:0007669"/>
    <property type="project" value="InterPro"/>
</dbReference>
<keyword evidence="5" id="KW-0539">Nucleus</keyword>
<dbReference type="PANTHER" id="PTHR13162:SF8">
    <property type="entry name" value="CCR4-NOT TRANSCRIPTION COMPLEX SUBUNIT 1"/>
    <property type="match status" value="1"/>
</dbReference>
<comment type="function">
    <text evidence="6">Acts as a component of the CCR4-NOT core complex, which in the nucleus seems to be a general transcription factor, and in the cytoplasm the major mRNA deadenylase involved in mRNA turnover. The NOT protein subcomplex negatively regulates the basal and activated transcription of many genes. Preferentially affects TC-type TATA element-dependent transcription. Could directly or indirectly inhibit component(s) of the general transcription machinery.</text>
</comment>
<feature type="compositionally biased region" description="Polar residues" evidence="8">
    <location>
        <begin position="1"/>
        <end position="12"/>
    </location>
</feature>
<comment type="subcellular location">
    <subcellularLocation>
        <location evidence="1">Nucleus</location>
    </subcellularLocation>
</comment>
<evidence type="ECO:0000256" key="6">
    <source>
        <dbReference type="ARBA" id="ARBA00059181"/>
    </source>
</evidence>
<evidence type="ECO:0000313" key="14">
    <source>
        <dbReference type="EMBL" id="KAK4219789.1"/>
    </source>
</evidence>
<dbReference type="GO" id="GO:0000932">
    <property type="term" value="C:P-body"/>
    <property type="evidence" value="ECO:0007669"/>
    <property type="project" value="TreeGrafter"/>
</dbReference>
<accession>A0AAN7BDH5</accession>
<evidence type="ECO:0000256" key="2">
    <source>
        <dbReference type="ARBA" id="ARBA00022491"/>
    </source>
</evidence>
<dbReference type="Pfam" id="PF16415">
    <property type="entry name" value="CNOT1_CAF1_bind"/>
    <property type="match status" value="1"/>
</dbReference>
<keyword evidence="4" id="KW-0804">Transcription</keyword>
<dbReference type="Pfam" id="PF04054">
    <property type="entry name" value="Not1"/>
    <property type="match status" value="1"/>
</dbReference>
<reference evidence="14" key="2">
    <citation type="submission" date="2023-05" db="EMBL/GenBank/DDBJ databases">
        <authorList>
            <consortium name="Lawrence Berkeley National Laboratory"/>
            <person name="Steindorff A."/>
            <person name="Hensen N."/>
            <person name="Bonometti L."/>
            <person name="Westerberg I."/>
            <person name="Brannstrom I.O."/>
            <person name="Guillou S."/>
            <person name="Cros-Aarteil S."/>
            <person name="Calhoun S."/>
            <person name="Haridas S."/>
            <person name="Kuo A."/>
            <person name="Mondo S."/>
            <person name="Pangilinan J."/>
            <person name="Riley R."/>
            <person name="Labutti K."/>
            <person name="Andreopoulos B."/>
            <person name="Lipzen A."/>
            <person name="Chen C."/>
            <person name="Yanf M."/>
            <person name="Daum C."/>
            <person name="Ng V."/>
            <person name="Clum A."/>
            <person name="Ohm R."/>
            <person name="Martin F."/>
            <person name="Silar P."/>
            <person name="Natvig D."/>
            <person name="Lalanne C."/>
            <person name="Gautier V."/>
            <person name="Ament-Velasquez S.L."/>
            <person name="Kruys A."/>
            <person name="Hutchinson M.I."/>
            <person name="Powell A.J."/>
            <person name="Barry K."/>
            <person name="Miller A.N."/>
            <person name="Grigoriev I.V."/>
            <person name="Debuchy R."/>
            <person name="Gladieux P."/>
            <person name="Thoren M.H."/>
            <person name="Johannesson H."/>
        </authorList>
    </citation>
    <scope>NUCLEOTIDE SEQUENCE</scope>
    <source>
        <strain evidence="14">PSN293</strain>
    </source>
</reference>
<dbReference type="FunFam" id="1.25.40.180:FF:000012">
    <property type="entry name" value="Ccr4-Not transcription complex subunit"/>
    <property type="match status" value="1"/>
</dbReference>
<dbReference type="InterPro" id="IPR032191">
    <property type="entry name" value="CNOT1_CAF1_bind"/>
</dbReference>
<feature type="region of interest" description="Disordered" evidence="8">
    <location>
        <begin position="1"/>
        <end position="51"/>
    </location>
</feature>
<evidence type="ECO:0000259" key="10">
    <source>
        <dbReference type="Pfam" id="PF12842"/>
    </source>
</evidence>
<dbReference type="Gene3D" id="1.25.40.800">
    <property type="match status" value="1"/>
</dbReference>
<organism evidence="14 15">
    <name type="scientific">Rhypophila decipiens</name>
    <dbReference type="NCBI Taxonomy" id="261697"/>
    <lineage>
        <taxon>Eukaryota</taxon>
        <taxon>Fungi</taxon>
        <taxon>Dikarya</taxon>
        <taxon>Ascomycota</taxon>
        <taxon>Pezizomycotina</taxon>
        <taxon>Sordariomycetes</taxon>
        <taxon>Sordariomycetidae</taxon>
        <taxon>Sordariales</taxon>
        <taxon>Naviculisporaceae</taxon>
        <taxon>Rhypophila</taxon>
    </lineage>
</organism>
<keyword evidence="15" id="KW-1185">Reference proteome</keyword>
<evidence type="ECO:0000256" key="4">
    <source>
        <dbReference type="ARBA" id="ARBA00023163"/>
    </source>
</evidence>
<dbReference type="Pfam" id="PF16417">
    <property type="entry name" value="CNOT1_TTP_bind"/>
    <property type="match status" value="1"/>
</dbReference>
<evidence type="ECO:0000256" key="1">
    <source>
        <dbReference type="ARBA" id="ARBA00004123"/>
    </source>
</evidence>
<feature type="domain" description="CCR4-Not complex component Not1 C-terminal" evidence="9">
    <location>
        <begin position="1830"/>
        <end position="2187"/>
    </location>
</feature>
<dbReference type="PANTHER" id="PTHR13162">
    <property type="entry name" value="CCR4-NOT TRANSCRIPTION COMPLEX"/>
    <property type="match status" value="1"/>
</dbReference>
<name>A0AAN7BDH5_9PEZI</name>
<keyword evidence="2" id="KW-0678">Repressor</keyword>
<proteinExistence type="predicted"/>
<keyword evidence="3" id="KW-0805">Transcription regulation</keyword>
<dbReference type="EMBL" id="MU858046">
    <property type="protein sequence ID" value="KAK4219789.1"/>
    <property type="molecule type" value="Genomic_DNA"/>
</dbReference>
<feature type="compositionally biased region" description="Low complexity" evidence="8">
    <location>
        <begin position="32"/>
        <end position="50"/>
    </location>
</feature>
<dbReference type="InterPro" id="IPR032193">
    <property type="entry name" value="CNOT1_TTP_bind"/>
</dbReference>
<dbReference type="InterPro" id="IPR038535">
    <property type="entry name" value="CNOT1_TTP_bind_sf"/>
</dbReference>
<evidence type="ECO:0000256" key="8">
    <source>
        <dbReference type="SAM" id="MobiDB-lite"/>
    </source>
</evidence>
<feature type="domain" description="CCR4-NOT transcription complex subunit 1 CAF1-binding" evidence="11">
    <location>
        <begin position="927"/>
        <end position="1143"/>
    </location>
</feature>
<dbReference type="Gene3D" id="1.25.40.840">
    <property type="entry name" value="CCR4-NOT transcription complex subunit 1 TTP binding domain"/>
    <property type="match status" value="1"/>
</dbReference>
<feature type="region of interest" description="Disordered" evidence="8">
    <location>
        <begin position="875"/>
        <end position="898"/>
    </location>
</feature>
<dbReference type="GO" id="GO:0005634">
    <property type="term" value="C:nucleus"/>
    <property type="evidence" value="ECO:0007669"/>
    <property type="project" value="UniProtKB-SubCell"/>
</dbReference>
<evidence type="ECO:0000313" key="15">
    <source>
        <dbReference type="Proteomes" id="UP001301769"/>
    </source>
</evidence>
<evidence type="ECO:0000259" key="11">
    <source>
        <dbReference type="Pfam" id="PF16415"/>
    </source>
</evidence>
<dbReference type="CDD" id="cd20710">
    <property type="entry name" value="NOT1_connector"/>
    <property type="match status" value="1"/>
</dbReference>
<gene>
    <name evidence="14" type="ORF">QBC37DRAFT_71303</name>
</gene>
<evidence type="ECO:0000256" key="5">
    <source>
        <dbReference type="ARBA" id="ARBA00023242"/>
    </source>
</evidence>
<dbReference type="InterPro" id="IPR032194">
    <property type="entry name" value="CNOT1_HEAT"/>
</dbReference>
<feature type="domain" description="CCR4-NOT transcription complex subunit 1 TTP binding" evidence="12">
    <location>
        <begin position="706"/>
        <end position="856"/>
    </location>
</feature>
<dbReference type="Gene3D" id="1.25.40.180">
    <property type="match status" value="1"/>
</dbReference>
<evidence type="ECO:0000259" key="12">
    <source>
        <dbReference type="Pfam" id="PF16417"/>
    </source>
</evidence>
<dbReference type="Gene3D" id="1.25.40.790">
    <property type="match status" value="1"/>
</dbReference>
<evidence type="ECO:0000259" key="9">
    <source>
        <dbReference type="Pfam" id="PF04054"/>
    </source>
</evidence>
<feature type="domain" description="CCR4-NOT transcription complex subunit 1 HEAT repeat" evidence="13">
    <location>
        <begin position="520"/>
        <end position="670"/>
    </location>
</feature>
<dbReference type="Pfam" id="PF12842">
    <property type="entry name" value="DUF3819"/>
    <property type="match status" value="1"/>
</dbReference>
<evidence type="ECO:0000256" key="7">
    <source>
        <dbReference type="ARBA" id="ARBA00074459"/>
    </source>
</evidence>
<feature type="compositionally biased region" description="Polar residues" evidence="8">
    <location>
        <begin position="878"/>
        <end position="898"/>
    </location>
</feature>
<comment type="caution">
    <text evidence="14">The sequence shown here is derived from an EMBL/GenBank/DDBJ whole genome shotgun (WGS) entry which is preliminary data.</text>
</comment>
<dbReference type="GO" id="GO:0030015">
    <property type="term" value="C:CCR4-NOT core complex"/>
    <property type="evidence" value="ECO:0007669"/>
    <property type="project" value="InterPro"/>
</dbReference>
<sequence length="2195" mass="245347">MVPQPRSGSFTPNPFAHPIHTSFGHNSPRPSHPGALSAGASPSTSSPTASNDLTRFALAQVTLLLSTIKEDKDDPHKWDLRKESLKKLIDAHGMEAYARYLKALVVNNAAQIFSGPSRSVAPSGNHHMLVGEMEKLSHEFEQARKIAESIESGTEDVFRDFNLSTFMEHFKLNALEKTALALAFKLGPRSDLKKQADAILSTNFPSFVNLLSKPPEYTVADPLDPDFLAELLDRFIQVHPPNFNAAAKKEFQHKVRVRYEESENFMPPSQVLAALDLIRLLGDRPPNALALYIHRTGPDFTSDEETCIRYLKTRPPNIQLNEEQVSAGLLYSTISQTPHHNPSVLVSALRTVLHDGFQWQDVVSYFDHSDVRITSAQFLQLYNALLPIALDRPDSFDIQRLWGGEWENPETQLSFVCAYSSLKPTQLDATTIPGLKPTFTLEEYALSPPTIRDYAAYAVTHPLVSEAALSAVFNVALHSTHASQSIEARRLFQDVVVPNLAIFVVSGFGVPKPWPPIPEETIGSLFPRFIEDSPDADFVNHSLWRKDKEWVKQKLWDLYVKDTFQISPIFALATRHDWLAELVCILNNFGLELAAWAHAERRLDLQEWARGNANRATEMVRALLLFLRDRAEEETKRQAKQQPNEPEQIPSRFARPLQVRTVAALLQILEEFLPKAPVVELIDVQRKCIQAFPRLINYGEGVDDIIDANGRESNALPPAADTKMQEHYKKMYSDELQVRTIVDILERYKHSRDPLDQDIFACMIHGLFDEYPHYVDYPLEALATTAVLFGGIISHKLISDLPLQIGLGMILEAVRDHSPTQNMYKFGLQALIQLYGRLHEWPGFCKQLLQIPGLQGTEAWKNAEEVVRKHEEELARSRNGNSMSGHSSLMGNDALTNGNLEDGVGSEHHTPPFASVNVDPPPADIGFEEPSGDAQDKIQFFLNNLTDTTLQSMFNELREMLETKHQQWFASHLVEERAKMQPNYHHVYLELVKQFEDRSLWSEVLRETYVSVQRMLNSEMTVQNATERTHLKNLGGWLGLLTLARDQPIKQRNIAFKQLLMEAHDTKRLIIVIPFVCKVLLQGATSNVFKPPNPWLMDIIHLLIELYHNAELKLNLKFEIEVLCKGLSLDHKSIQPTGEILNRVVPVEDVLDLSGPDALEPFDNASINGISSGSVLSAPAALPPIPDLGPNLSIPPTEVISSAKLHDIVRQALTQALREIIQPVVDRSVTIAAISTKEMIHKDFATEPDENRVRNAAINMVKSTAGSLALVTSREPLRANFANYLRQFTSHSPDLPHGLPEGIIIACVNSNLDLASGVIEKSAEERAVPEIEDMIQPELEARRLHRAQRPSEPYIDPSLSRWAMTIPHPFKMTPGPAGLNAEQMAIYDDFARQPRAIATTSTPSHVPSASDARSLANEVLGDQYSTVPGLPTPAETPAMPHIGVQLPHYAQGLNGIPNGRQVGLNQIAERVNNFLEKLVTAAATAQEDDFRDLPRAHAVLDIIDALGGLIIKTQQTSDEFASYTANLISQMLFRQKDSKSLVLQSLVHVLDVLRRIAGPVSSQQIRNLFHQQPGDQYLHLNLIKALLPTDLLDWGSIDAALAKVLQEHKEGSIEFLDQLLEATLLNDSPLTLYADFVQSLEAAWTWITQEPNVQSGQHFKAKVLGSPPDLTNLSPEEAALRQHEQMDYVFEEWVHIDGNPLASEKAGKIFIQQMHSCGVISSEDDLFLFARRAIDKSVDAFDLSMHAGEGLTEAYKPIEALVRLIMIFATSHVEEGNANTGCIALLDSVLALGMMVLNNHHTKRQEGFNQRVFYRFFSMLLREIGVLEKEVDRTQLLLRFAARLHDLRPAIYPGFSFSWAALISHRAFMPCMLSMPDQAGWAPFTSLLGLLLSYLGDLIKPFDISTAGKELYQAALKLLIVLHHDYPEYLVANHVQLCESLPPHATQLINMILAATPVSLVKVPDPFQSGLKIDRVPDMKEAPPRTQDFVEDLRQVGLVEILEHILRDGPSEDAIAQISYAINRPDGDATSFGYVPVSVNRRIIDAVVAFIGNFAINRPGSKNDSPGFIPGSSDTKTLHLLATELGPEARYHLLSSMINELRFANAHTLYFSQVIIDLFTHDLSDPEETEVRQQIVRILLERVVGFWPQPWGLVITVIELIKNDKCVFFELPFIKAAPEVAERFSTIVNSAGVAA</sequence>
<dbReference type="Proteomes" id="UP001301769">
    <property type="component" value="Unassembled WGS sequence"/>
</dbReference>
<dbReference type="GO" id="GO:0000289">
    <property type="term" value="P:nuclear-transcribed mRNA poly(A) tail shortening"/>
    <property type="evidence" value="ECO:0007669"/>
    <property type="project" value="UniProtKB-ARBA"/>
</dbReference>
<dbReference type="FunFam" id="1.25.40.840:FF:000002">
    <property type="entry name" value="Ccr4-Not transcription complex subunit (NOT1)"/>
    <property type="match status" value="1"/>
</dbReference>
<dbReference type="InterPro" id="IPR007196">
    <property type="entry name" value="CCR4-Not_Not1_C"/>
</dbReference>
<evidence type="ECO:0000256" key="3">
    <source>
        <dbReference type="ARBA" id="ARBA00023015"/>
    </source>
</evidence>
<dbReference type="InterPro" id="IPR040398">
    <property type="entry name" value="Not1"/>
</dbReference>
<dbReference type="Pfam" id="PF16418">
    <property type="entry name" value="CNOT1_HEAT"/>
    <property type="match status" value="1"/>
</dbReference>
<protein>
    <recommendedName>
        <fullName evidence="7">General negative regulator of transcription subunit 1</fullName>
    </recommendedName>
</protein>
<dbReference type="InterPro" id="IPR024557">
    <property type="entry name" value="CNOT1_dom_4"/>
</dbReference>
<feature type="domain" description="CCR4-NOT transcription complex subunit 1" evidence="10">
    <location>
        <begin position="1204"/>
        <end position="1346"/>
    </location>
</feature>
<evidence type="ECO:0000259" key="13">
    <source>
        <dbReference type="Pfam" id="PF16418"/>
    </source>
</evidence>
<reference evidence="14" key="1">
    <citation type="journal article" date="2023" name="Mol. Phylogenet. Evol.">
        <title>Genome-scale phylogeny and comparative genomics of the fungal order Sordariales.</title>
        <authorList>
            <person name="Hensen N."/>
            <person name="Bonometti L."/>
            <person name="Westerberg I."/>
            <person name="Brannstrom I.O."/>
            <person name="Guillou S."/>
            <person name="Cros-Aarteil S."/>
            <person name="Calhoun S."/>
            <person name="Haridas S."/>
            <person name="Kuo A."/>
            <person name="Mondo S."/>
            <person name="Pangilinan J."/>
            <person name="Riley R."/>
            <person name="LaButti K."/>
            <person name="Andreopoulos B."/>
            <person name="Lipzen A."/>
            <person name="Chen C."/>
            <person name="Yan M."/>
            <person name="Daum C."/>
            <person name="Ng V."/>
            <person name="Clum A."/>
            <person name="Steindorff A."/>
            <person name="Ohm R.A."/>
            <person name="Martin F."/>
            <person name="Silar P."/>
            <person name="Natvig D.O."/>
            <person name="Lalanne C."/>
            <person name="Gautier V."/>
            <person name="Ament-Velasquez S.L."/>
            <person name="Kruys A."/>
            <person name="Hutchinson M.I."/>
            <person name="Powell A.J."/>
            <person name="Barry K."/>
            <person name="Miller A.N."/>
            <person name="Grigoriev I.V."/>
            <person name="Debuchy R."/>
            <person name="Gladieux P."/>
            <person name="Hiltunen Thoren M."/>
            <person name="Johannesson H."/>
        </authorList>
    </citation>
    <scope>NUCLEOTIDE SEQUENCE</scope>
    <source>
        <strain evidence="14">PSN293</strain>
    </source>
</reference>
<dbReference type="GO" id="GO:0060090">
    <property type="term" value="F:molecular adaptor activity"/>
    <property type="evidence" value="ECO:0007669"/>
    <property type="project" value="TreeGrafter"/>
</dbReference>